<evidence type="ECO:0000313" key="1">
    <source>
        <dbReference type="EMBL" id="EPB92339.1"/>
    </source>
</evidence>
<name>S2JQS7_MUCC1</name>
<dbReference type="Proteomes" id="UP000014254">
    <property type="component" value="Unassembled WGS sequence"/>
</dbReference>
<dbReference type="AlphaFoldDB" id="S2JQS7"/>
<evidence type="ECO:0000313" key="2">
    <source>
        <dbReference type="Proteomes" id="UP000014254"/>
    </source>
</evidence>
<dbReference type="OrthoDB" id="2287855at2759"/>
<accession>S2JQS7</accession>
<dbReference type="EMBL" id="KE123901">
    <property type="protein sequence ID" value="EPB92339.1"/>
    <property type="molecule type" value="Genomic_DNA"/>
</dbReference>
<sequence length="97" mass="11346">MPSLYLLRQVRSKFNHLSTYATFRSFSTNCFAAGTTTFDNMDTVRSRVESAIHIPRKDWILAFQGNRNTSYQRWGKCCITIEDIAETDYQDKKDFDC</sequence>
<keyword evidence="2" id="KW-1185">Reference proteome</keyword>
<dbReference type="VEuPathDB" id="FungiDB:HMPREF1544_00908"/>
<proteinExistence type="predicted"/>
<protein>
    <submittedName>
        <fullName evidence="1">Uncharacterized protein</fullName>
    </submittedName>
</protein>
<organism evidence="1 2">
    <name type="scientific">Mucor circinelloides f. circinelloides (strain 1006PhL)</name>
    <name type="common">Mucormycosis agent</name>
    <name type="synonym">Calyptromyces circinelloides</name>
    <dbReference type="NCBI Taxonomy" id="1220926"/>
    <lineage>
        <taxon>Eukaryota</taxon>
        <taxon>Fungi</taxon>
        <taxon>Fungi incertae sedis</taxon>
        <taxon>Mucoromycota</taxon>
        <taxon>Mucoromycotina</taxon>
        <taxon>Mucoromycetes</taxon>
        <taxon>Mucorales</taxon>
        <taxon>Mucorineae</taxon>
        <taxon>Mucoraceae</taxon>
        <taxon>Mucor</taxon>
    </lineage>
</organism>
<gene>
    <name evidence="1" type="ORF">HMPREF1544_00908</name>
</gene>
<dbReference type="InParanoid" id="S2JQS7"/>
<reference evidence="2" key="1">
    <citation type="submission" date="2013-05" db="EMBL/GenBank/DDBJ databases">
        <title>The Genome sequence of Mucor circinelloides f. circinelloides 1006PhL.</title>
        <authorList>
            <consortium name="The Broad Institute Genomics Platform"/>
            <person name="Cuomo C."/>
            <person name="Earl A."/>
            <person name="Findley K."/>
            <person name="Lee S.C."/>
            <person name="Walker B."/>
            <person name="Young S."/>
            <person name="Zeng Q."/>
            <person name="Gargeya S."/>
            <person name="Fitzgerald M."/>
            <person name="Haas B."/>
            <person name="Abouelleil A."/>
            <person name="Allen A.W."/>
            <person name="Alvarado L."/>
            <person name="Arachchi H.M."/>
            <person name="Berlin A.M."/>
            <person name="Chapman S.B."/>
            <person name="Gainer-Dewar J."/>
            <person name="Goldberg J."/>
            <person name="Griggs A."/>
            <person name="Gujja S."/>
            <person name="Hansen M."/>
            <person name="Howarth C."/>
            <person name="Imamovic A."/>
            <person name="Ireland A."/>
            <person name="Larimer J."/>
            <person name="McCowan C."/>
            <person name="Murphy C."/>
            <person name="Pearson M."/>
            <person name="Poon T.W."/>
            <person name="Priest M."/>
            <person name="Roberts A."/>
            <person name="Saif S."/>
            <person name="Shea T."/>
            <person name="Sisk P."/>
            <person name="Sykes S."/>
            <person name="Wortman J."/>
            <person name="Nusbaum C."/>
            <person name="Birren B."/>
        </authorList>
    </citation>
    <scope>NUCLEOTIDE SEQUENCE [LARGE SCALE GENOMIC DNA]</scope>
    <source>
        <strain evidence="2">1006PhL</strain>
    </source>
</reference>